<reference evidence="2" key="1">
    <citation type="submission" date="2017-08" db="EMBL/GenBank/DDBJ databases">
        <title>Mesorhizobium wenxinae sp. nov., a novel rhizobial species isolated from root nodules of chickpea (Cicer arietinum L.).</title>
        <authorList>
            <person name="Zhang J."/>
        </authorList>
    </citation>
    <scope>NUCLEOTIDE SEQUENCE [LARGE SCALE GENOMIC DNA]</scope>
    <source>
        <strain evidence="2">USDA 3392</strain>
    </source>
</reference>
<dbReference type="Proteomes" id="UP000216215">
    <property type="component" value="Unassembled WGS sequence"/>
</dbReference>
<sequence>MSDDYHRPTLTFPKGAYNATQVRLYGITPQSEQFKFADANNIESADKKIRIKTAASKSDLVVIDTKSKIGTVFIYAATWDNDNPISCGIIVGYSYEGHCYDLPKPKLMLIPANPRSVPTDDCGYNLKEDLDTKEKYKLWIVDKLDQCVEFEVNQGFVEQIVLEANLPGKRSPTMYASKMTMGHRGGKLND</sequence>
<accession>A0AB36R0M5</accession>
<keyword evidence="2" id="KW-1185">Reference proteome</keyword>
<proteinExistence type="predicted"/>
<evidence type="ECO:0000313" key="1">
    <source>
        <dbReference type="EMBL" id="PAP98242.1"/>
    </source>
</evidence>
<organism evidence="1 2">
    <name type="scientific">Mesorhizobium mediterraneum</name>
    <dbReference type="NCBI Taxonomy" id="43617"/>
    <lineage>
        <taxon>Bacteria</taxon>
        <taxon>Pseudomonadati</taxon>
        <taxon>Pseudomonadota</taxon>
        <taxon>Alphaproteobacteria</taxon>
        <taxon>Hyphomicrobiales</taxon>
        <taxon>Phyllobacteriaceae</taxon>
        <taxon>Mesorhizobium</taxon>
    </lineage>
</organism>
<gene>
    <name evidence="1" type="ORF">CIT25_31315</name>
</gene>
<dbReference type="EMBL" id="NPKI01000046">
    <property type="protein sequence ID" value="PAP98242.1"/>
    <property type="molecule type" value="Genomic_DNA"/>
</dbReference>
<protein>
    <submittedName>
        <fullName evidence="1">Uncharacterized protein</fullName>
    </submittedName>
</protein>
<evidence type="ECO:0000313" key="2">
    <source>
        <dbReference type="Proteomes" id="UP000216215"/>
    </source>
</evidence>
<dbReference type="RefSeq" id="WP_158302699.1">
    <property type="nucleotide sequence ID" value="NZ_NPKI01000046.1"/>
</dbReference>
<name>A0AB36R0M5_9HYPH</name>
<dbReference type="AlphaFoldDB" id="A0AB36R0M5"/>
<comment type="caution">
    <text evidence="1">The sequence shown here is derived from an EMBL/GenBank/DDBJ whole genome shotgun (WGS) entry which is preliminary data.</text>
</comment>